<evidence type="ECO:0000313" key="2">
    <source>
        <dbReference type="EMBL" id="AHK78819.1"/>
    </source>
</evidence>
<feature type="transmembrane region" description="Helical" evidence="1">
    <location>
        <begin position="89"/>
        <end position="109"/>
    </location>
</feature>
<keyword evidence="3" id="KW-1185">Reference proteome</keyword>
<evidence type="ECO:0000256" key="1">
    <source>
        <dbReference type="SAM" id="Phobius"/>
    </source>
</evidence>
<dbReference type="RefSeq" id="WP_025281215.1">
    <property type="nucleotide sequence ID" value="NZ_CP007268.1"/>
</dbReference>
<feature type="transmembrane region" description="Helical" evidence="1">
    <location>
        <begin position="61"/>
        <end position="82"/>
    </location>
</feature>
<proteinExistence type="predicted"/>
<dbReference type="PATRIC" id="fig|1354791.3.peg.1666"/>
<dbReference type="KEGG" id="hhc:M911_06155"/>
<organism evidence="2 3">
    <name type="scientific">Ectothiorhodospira haloalkaliphila</name>
    <dbReference type="NCBI Taxonomy" id="421628"/>
    <lineage>
        <taxon>Bacteria</taxon>
        <taxon>Pseudomonadati</taxon>
        <taxon>Pseudomonadota</taxon>
        <taxon>Gammaproteobacteria</taxon>
        <taxon>Chromatiales</taxon>
        <taxon>Ectothiorhodospiraceae</taxon>
        <taxon>Ectothiorhodospira</taxon>
    </lineage>
</organism>
<dbReference type="EMBL" id="CP007268">
    <property type="protein sequence ID" value="AHK78819.1"/>
    <property type="molecule type" value="Genomic_DNA"/>
</dbReference>
<reference evidence="3" key="2">
    <citation type="submission" date="2014-02" db="EMBL/GenBank/DDBJ databases">
        <title>Draft Genome Sequence of extremely halophilic bacteria Halorhodospira halochloris.</title>
        <authorList>
            <person name="Singh K.S."/>
        </authorList>
    </citation>
    <scope>NUCLEOTIDE SEQUENCE [LARGE SCALE GENOMIC DNA]</scope>
    <source>
        <strain evidence="3">A</strain>
    </source>
</reference>
<keyword evidence="1" id="KW-1133">Transmembrane helix</keyword>
<evidence type="ECO:0000313" key="3">
    <source>
        <dbReference type="Proteomes" id="UP000019442"/>
    </source>
</evidence>
<keyword evidence="1" id="KW-0472">Membrane</keyword>
<dbReference type="HOGENOM" id="CLU_141028_0_0_6"/>
<name>W8KGB0_9GAMM</name>
<feature type="transmembrane region" description="Helical" evidence="1">
    <location>
        <begin position="121"/>
        <end position="140"/>
    </location>
</feature>
<accession>W8KGB0</accession>
<sequence length="145" mass="15126">MQRLNTALAWFAGLLLATLLGSIIQTQFNLAMIQGLGAPVDALMRLESTAHDLLNFAPTYGVLVAAAFLIALPVSGLIARWWPEARIALHTLAGAAGISVALVVMNQLLPATLIGASRFSTGILALALAGALGGLLFAWLSPRPE</sequence>
<reference evidence="2 3" key="1">
    <citation type="journal article" date="2014" name="J Genomics">
        <title>Draft Genome Sequence of the Extremely Halophilic Phototrophic Purple Sulfur Bacterium Halorhodospira halochloris.</title>
        <authorList>
            <person name="Singh K.S."/>
            <person name="Kirksey J."/>
            <person name="Hoff W.D."/>
            <person name="Deole R."/>
        </authorList>
    </citation>
    <scope>NUCLEOTIDE SEQUENCE [LARGE SCALE GENOMIC DNA]</scope>
    <source>
        <strain evidence="2 3">A</strain>
    </source>
</reference>
<keyword evidence="1" id="KW-0812">Transmembrane</keyword>
<dbReference type="AlphaFoldDB" id="W8KGB0"/>
<protein>
    <submittedName>
        <fullName evidence="2">Uncharacterized protein</fullName>
    </submittedName>
</protein>
<dbReference type="Proteomes" id="UP000019442">
    <property type="component" value="Chromosome"/>
</dbReference>
<gene>
    <name evidence="2" type="ORF">M911_06155</name>
</gene>
<dbReference type="OrthoDB" id="7907428at2"/>